<protein>
    <recommendedName>
        <fullName evidence="7 9">Uroporphyrinogen-III synthase</fullName>
        <ecNumber evidence="3 9">4.2.1.75</ecNumber>
    </recommendedName>
</protein>
<dbReference type="Proteomes" id="UP000194457">
    <property type="component" value="Chromosome"/>
</dbReference>
<evidence type="ECO:0000313" key="12">
    <source>
        <dbReference type="Proteomes" id="UP000194457"/>
    </source>
</evidence>
<dbReference type="EC" id="4.2.1.75" evidence="3 9"/>
<dbReference type="SUPFAM" id="SSF69618">
    <property type="entry name" value="HemD-like"/>
    <property type="match status" value="1"/>
</dbReference>
<evidence type="ECO:0000256" key="7">
    <source>
        <dbReference type="ARBA" id="ARBA00040167"/>
    </source>
</evidence>
<sequence length="266" mass="28680">MSSSCSSHGTRHTATALIARPGARAQALEQALEEVGLMPRSLDIMTLVAREPDPQTRTLLYDLDNFRHVICTSPFAAACLIEAIEARWPQLPAGIDFHATGVSTAEVLRAGLGVEVSAPGPGTGSASEALLDMPGLQAIAGERIALVSGEGGRELIEHTLFERGAEVSRLSLYERRLQPPGEDMRDRLARGDFAVLVVTSQEQLEYLDHWCTPVTRKRPLVVSSQRLATMAGRDHFECVFIAGDATPQTLAETSAMAWQQAPGIPD</sequence>
<comment type="function">
    <text evidence="6 9">Catalyzes cyclization of the linear tetrapyrrole, hydroxymethylbilane, to the macrocyclic uroporphyrinogen III.</text>
</comment>
<dbReference type="OrthoDB" id="9787650at2"/>
<dbReference type="AlphaFoldDB" id="A0A240UN55"/>
<dbReference type="GO" id="GO:0004852">
    <property type="term" value="F:uroporphyrinogen-III synthase activity"/>
    <property type="evidence" value="ECO:0007669"/>
    <property type="project" value="UniProtKB-UniRule"/>
</dbReference>
<evidence type="ECO:0000256" key="3">
    <source>
        <dbReference type="ARBA" id="ARBA00013109"/>
    </source>
</evidence>
<comment type="pathway">
    <text evidence="1 9">Porphyrin-containing compound metabolism; protoporphyrin-IX biosynthesis; coproporphyrinogen-III from 5-aminolevulinate: step 3/4.</text>
</comment>
<dbReference type="PANTHER" id="PTHR38042">
    <property type="entry name" value="UROPORPHYRINOGEN-III SYNTHASE, CHLOROPLASTIC"/>
    <property type="match status" value="1"/>
</dbReference>
<keyword evidence="4 9" id="KW-0456">Lyase</keyword>
<evidence type="ECO:0000256" key="4">
    <source>
        <dbReference type="ARBA" id="ARBA00023239"/>
    </source>
</evidence>
<keyword evidence="5 9" id="KW-0627">Porphyrin biosynthesis</keyword>
<keyword evidence="12" id="KW-1185">Reference proteome</keyword>
<dbReference type="RefSeq" id="WP_086900125.1">
    <property type="nucleotide sequence ID" value="NZ_CP021358.1"/>
</dbReference>
<evidence type="ECO:0000256" key="5">
    <source>
        <dbReference type="ARBA" id="ARBA00023244"/>
    </source>
</evidence>
<evidence type="ECO:0000256" key="9">
    <source>
        <dbReference type="RuleBase" id="RU366031"/>
    </source>
</evidence>
<evidence type="ECO:0000256" key="6">
    <source>
        <dbReference type="ARBA" id="ARBA00037589"/>
    </source>
</evidence>
<comment type="catalytic activity">
    <reaction evidence="8 9">
        <text>hydroxymethylbilane = uroporphyrinogen III + H2O</text>
        <dbReference type="Rhea" id="RHEA:18965"/>
        <dbReference type="ChEBI" id="CHEBI:15377"/>
        <dbReference type="ChEBI" id="CHEBI:57308"/>
        <dbReference type="ChEBI" id="CHEBI:57845"/>
        <dbReference type="EC" id="4.2.1.75"/>
    </reaction>
</comment>
<evidence type="ECO:0000259" key="10">
    <source>
        <dbReference type="Pfam" id="PF02602"/>
    </source>
</evidence>
<dbReference type="EMBL" id="CP021358">
    <property type="protein sequence ID" value="ART62908.1"/>
    <property type="molecule type" value="Genomic_DNA"/>
</dbReference>
<accession>A0A240UN55</accession>
<comment type="similarity">
    <text evidence="2 9">Belongs to the uroporphyrinogen-III synthase family.</text>
</comment>
<evidence type="ECO:0000256" key="1">
    <source>
        <dbReference type="ARBA" id="ARBA00004772"/>
    </source>
</evidence>
<proteinExistence type="inferred from homology"/>
<dbReference type="Pfam" id="PF02602">
    <property type="entry name" value="HEM4"/>
    <property type="match status" value="1"/>
</dbReference>
<dbReference type="GO" id="GO:0006782">
    <property type="term" value="P:protoporphyrinogen IX biosynthetic process"/>
    <property type="evidence" value="ECO:0007669"/>
    <property type="project" value="UniProtKB-UniRule"/>
</dbReference>
<gene>
    <name evidence="11" type="ORF">B9H00_07455</name>
</gene>
<dbReference type="GO" id="GO:0006780">
    <property type="term" value="P:uroporphyrinogen III biosynthetic process"/>
    <property type="evidence" value="ECO:0007669"/>
    <property type="project" value="UniProtKB-UniRule"/>
</dbReference>
<organism evidence="11 12">
    <name type="scientific">Kushneria marisflavi</name>
    <dbReference type="NCBI Taxonomy" id="157779"/>
    <lineage>
        <taxon>Bacteria</taxon>
        <taxon>Pseudomonadati</taxon>
        <taxon>Pseudomonadota</taxon>
        <taxon>Gammaproteobacteria</taxon>
        <taxon>Oceanospirillales</taxon>
        <taxon>Halomonadaceae</taxon>
        <taxon>Kushneria</taxon>
    </lineage>
</organism>
<dbReference type="InterPro" id="IPR036108">
    <property type="entry name" value="4pyrrol_syn_uPrphyn_synt_sf"/>
</dbReference>
<dbReference type="PANTHER" id="PTHR38042:SF1">
    <property type="entry name" value="UROPORPHYRINOGEN-III SYNTHASE, CHLOROPLASTIC"/>
    <property type="match status" value="1"/>
</dbReference>
<reference evidence="11 12" key="1">
    <citation type="submission" date="2017-05" db="EMBL/GenBank/DDBJ databases">
        <authorList>
            <person name="Song R."/>
            <person name="Chenine A.L."/>
            <person name="Ruprecht R.M."/>
        </authorList>
    </citation>
    <scope>NUCLEOTIDE SEQUENCE [LARGE SCALE GENOMIC DNA]</scope>
    <source>
        <strain evidence="11">SW32</strain>
    </source>
</reference>
<feature type="domain" description="Tetrapyrrole biosynthesis uroporphyrinogen III synthase" evidence="10">
    <location>
        <begin position="27"/>
        <end position="250"/>
    </location>
</feature>
<dbReference type="KEGG" id="kma:B9H00_07455"/>
<evidence type="ECO:0000256" key="8">
    <source>
        <dbReference type="ARBA" id="ARBA00048617"/>
    </source>
</evidence>
<name>A0A240UN55_9GAMM</name>
<dbReference type="CDD" id="cd06578">
    <property type="entry name" value="HemD"/>
    <property type="match status" value="1"/>
</dbReference>
<dbReference type="InterPro" id="IPR003754">
    <property type="entry name" value="4pyrrol_synth_uPrphyn_synth"/>
</dbReference>
<evidence type="ECO:0000256" key="2">
    <source>
        <dbReference type="ARBA" id="ARBA00008133"/>
    </source>
</evidence>
<evidence type="ECO:0000313" key="11">
    <source>
        <dbReference type="EMBL" id="ART62908.1"/>
    </source>
</evidence>
<dbReference type="Gene3D" id="3.40.50.10090">
    <property type="match status" value="2"/>
</dbReference>
<dbReference type="InterPro" id="IPR039793">
    <property type="entry name" value="UROS/Hem4"/>
</dbReference>